<evidence type="ECO:0000256" key="1">
    <source>
        <dbReference type="SAM" id="Phobius"/>
    </source>
</evidence>
<dbReference type="InterPro" id="IPR045933">
    <property type="entry name" value="DUF6353"/>
</dbReference>
<protein>
    <submittedName>
        <fullName evidence="2">Uncharacterized protein</fullName>
    </submittedName>
</protein>
<keyword evidence="1" id="KW-0472">Membrane</keyword>
<dbReference type="Pfam" id="PF19880">
    <property type="entry name" value="DUF6353"/>
    <property type="match status" value="1"/>
</dbReference>
<reference evidence="2" key="1">
    <citation type="journal article" date="2021" name="Proc. Natl. Acad. Sci. U.S.A.">
        <title>A Catalog of Tens of Thousands of Viruses from Human Metagenomes Reveals Hidden Associations with Chronic Diseases.</title>
        <authorList>
            <person name="Tisza M.J."/>
            <person name="Buck C.B."/>
        </authorList>
    </citation>
    <scope>NUCLEOTIDE SEQUENCE</scope>
    <source>
        <strain evidence="2">CtcK97</strain>
    </source>
</reference>
<organism evidence="2">
    <name type="scientific">Siphoviridae sp. ctcK97</name>
    <dbReference type="NCBI Taxonomy" id="2825571"/>
    <lineage>
        <taxon>Viruses</taxon>
        <taxon>Duplodnaviria</taxon>
        <taxon>Heunggongvirae</taxon>
        <taxon>Uroviricota</taxon>
        <taxon>Caudoviricetes</taxon>
    </lineage>
</organism>
<feature type="transmembrane region" description="Helical" evidence="1">
    <location>
        <begin position="66"/>
        <end position="86"/>
    </location>
</feature>
<accession>A0A8S5UAY5</accession>
<name>A0A8S5UAY5_9CAUD</name>
<keyword evidence="1" id="KW-0812">Transmembrane</keyword>
<keyword evidence="1" id="KW-1133">Transmembrane helix</keyword>
<dbReference type="EMBL" id="BK016058">
    <property type="protein sequence ID" value="DAF91632.1"/>
    <property type="molecule type" value="Genomic_DNA"/>
</dbReference>
<proteinExistence type="predicted"/>
<evidence type="ECO:0000313" key="2">
    <source>
        <dbReference type="EMBL" id="DAF91632.1"/>
    </source>
</evidence>
<sequence>MSIKNTIKLAINWVKAHPQILITGLGIAASVATAVTSGKAHAKALANDNGASDNLLDFTKRNWMTYVPAAVSLGVTIFAIVSLHNVTYRKYQALAAAYSVSQMNLSELRQNISKSVEVIKNGGKPADKKAAEKKLPEGSMVIFGDEEVLCKDAITGRTFRSTAEKIRGYCNNISEDLLNFGPCPLNDFYAQIHVGETGIGDELGWDGGVTIKPEFRPVLLPSGSPAVEVVLTPAPQPNWFKIG</sequence>